<keyword evidence="3" id="KW-1185">Reference proteome</keyword>
<keyword evidence="1" id="KW-0472">Membrane</keyword>
<accession>A0A8J3JQZ0</accession>
<evidence type="ECO:0000313" key="3">
    <source>
        <dbReference type="Proteomes" id="UP000601223"/>
    </source>
</evidence>
<dbReference type="PANTHER" id="PTHR34989">
    <property type="entry name" value="PROTEIN HDED"/>
    <property type="match status" value="1"/>
</dbReference>
<feature type="transmembrane region" description="Helical" evidence="1">
    <location>
        <begin position="68"/>
        <end position="89"/>
    </location>
</feature>
<dbReference type="InterPro" id="IPR052712">
    <property type="entry name" value="Acid_resist_chaperone_HdeD"/>
</dbReference>
<evidence type="ECO:0000256" key="1">
    <source>
        <dbReference type="SAM" id="Phobius"/>
    </source>
</evidence>
<dbReference type="EMBL" id="BONF01000019">
    <property type="protein sequence ID" value="GIF82234.1"/>
    <property type="molecule type" value="Genomic_DNA"/>
</dbReference>
<dbReference type="PANTHER" id="PTHR34989:SF1">
    <property type="entry name" value="PROTEIN HDED"/>
    <property type="match status" value="1"/>
</dbReference>
<protein>
    <recommendedName>
        <fullName evidence="4">HdeD family acid-resistance protein</fullName>
    </recommendedName>
</protein>
<feature type="transmembrane region" description="Helical" evidence="1">
    <location>
        <begin position="151"/>
        <end position="171"/>
    </location>
</feature>
<dbReference type="InterPro" id="IPR005325">
    <property type="entry name" value="DUF308_memb"/>
</dbReference>
<dbReference type="RefSeq" id="WP_203747126.1">
    <property type="nucleotide sequence ID" value="NZ_BONF01000019.1"/>
</dbReference>
<feature type="transmembrane region" description="Helical" evidence="1">
    <location>
        <begin position="39"/>
        <end position="62"/>
    </location>
</feature>
<dbReference type="AlphaFoldDB" id="A0A8J3JQZ0"/>
<evidence type="ECO:0008006" key="4">
    <source>
        <dbReference type="Google" id="ProtNLM"/>
    </source>
</evidence>
<feature type="transmembrane region" description="Helical" evidence="1">
    <location>
        <begin position="120"/>
        <end position="144"/>
    </location>
</feature>
<dbReference type="GO" id="GO:0005886">
    <property type="term" value="C:plasma membrane"/>
    <property type="evidence" value="ECO:0007669"/>
    <property type="project" value="TreeGrafter"/>
</dbReference>
<reference evidence="2 3" key="1">
    <citation type="submission" date="2021-01" db="EMBL/GenBank/DDBJ databases">
        <title>Whole genome shotgun sequence of Catellatospora bangladeshensis NBRC 107357.</title>
        <authorList>
            <person name="Komaki H."/>
            <person name="Tamura T."/>
        </authorList>
    </citation>
    <scope>NUCLEOTIDE SEQUENCE [LARGE SCALE GENOMIC DNA]</scope>
    <source>
        <strain evidence="2 3">NBRC 107357</strain>
    </source>
</reference>
<dbReference type="Proteomes" id="UP000601223">
    <property type="component" value="Unassembled WGS sequence"/>
</dbReference>
<dbReference type="Pfam" id="PF03729">
    <property type="entry name" value="DUF308"/>
    <property type="match status" value="1"/>
</dbReference>
<comment type="caution">
    <text evidence="2">The sequence shown here is derived from an EMBL/GenBank/DDBJ whole genome shotgun (WGS) entry which is preliminary data.</text>
</comment>
<evidence type="ECO:0000313" key="2">
    <source>
        <dbReference type="EMBL" id="GIF82234.1"/>
    </source>
</evidence>
<keyword evidence="1" id="KW-1133">Transmembrane helix</keyword>
<feature type="transmembrane region" description="Helical" evidence="1">
    <location>
        <begin position="177"/>
        <end position="200"/>
    </location>
</feature>
<name>A0A8J3JQZ0_9ACTN</name>
<feature type="transmembrane region" description="Helical" evidence="1">
    <location>
        <begin position="96"/>
        <end position="114"/>
    </location>
</feature>
<sequence>MSSVSGNGRSGPARMPSPVADLAGNPLAPRGKVAGLTWVPWWVFLITGCFWLVIAWVVLAFNTSSLKTVAVLAGIVILVAAVAELFDMFFAPGWRWLHGILGIVFLLTGFFAFINPGRTVFWLAAILGWYLLFKGAADIVLAFLSKREHDLWWVGLLVGMLELLLGLWAAGRFFRSVALLVVVIGVIALMRAITDFVMAFRVRDMVRAARAE</sequence>
<proteinExistence type="predicted"/>
<keyword evidence="1" id="KW-0812">Transmembrane</keyword>
<organism evidence="2 3">
    <name type="scientific">Catellatospora bangladeshensis</name>
    <dbReference type="NCBI Taxonomy" id="310355"/>
    <lineage>
        <taxon>Bacteria</taxon>
        <taxon>Bacillati</taxon>
        <taxon>Actinomycetota</taxon>
        <taxon>Actinomycetes</taxon>
        <taxon>Micromonosporales</taxon>
        <taxon>Micromonosporaceae</taxon>
        <taxon>Catellatospora</taxon>
    </lineage>
</organism>
<gene>
    <name evidence="2" type="ORF">Cba03nite_35830</name>
</gene>